<dbReference type="KEGG" id="ttk:TST_1719"/>
<feature type="binding site" evidence="11">
    <location>
        <position position="143"/>
    </location>
    <ligand>
        <name>Mg(2+)</name>
        <dbReference type="ChEBI" id="CHEBI:18420"/>
    </ligand>
</feature>
<accession>A0A0S3QW03</accession>
<evidence type="ECO:0000256" key="11">
    <source>
        <dbReference type="HAMAP-Rule" id="MF_00315"/>
    </source>
</evidence>
<dbReference type="Pfam" id="PF02779">
    <property type="entry name" value="Transket_pyr"/>
    <property type="match status" value="1"/>
</dbReference>
<dbReference type="GO" id="GO:0000287">
    <property type="term" value="F:magnesium ion binding"/>
    <property type="evidence" value="ECO:0007669"/>
    <property type="project" value="UniProtKB-UniRule"/>
</dbReference>
<reference evidence="14" key="1">
    <citation type="journal article" date="2018" name="Science">
        <title>A primordial and reversible TCA cycle in a facultatively chemolithoautotrophic thermophile.</title>
        <authorList>
            <person name="Nunoura T."/>
            <person name="Chikaraishi Y."/>
            <person name="Izaki R."/>
            <person name="Suwa T."/>
            <person name="Sato T."/>
            <person name="Harada T."/>
            <person name="Mori K."/>
            <person name="Kato Y."/>
            <person name="Miyazaki M."/>
            <person name="Shimamura S."/>
            <person name="Yanagawa K."/>
            <person name="Shuto A."/>
            <person name="Ohkouchi N."/>
            <person name="Fujita N."/>
            <person name="Takaki Y."/>
            <person name="Atomi H."/>
            <person name="Takai K."/>
        </authorList>
    </citation>
    <scope>NUCLEOTIDE SEQUENCE [LARGE SCALE GENOMIC DNA]</scope>
    <source>
        <strain evidence="14">DSM 17441 / JCM 13301 / NBRC 103674 / ABI70S6</strain>
    </source>
</reference>
<dbReference type="Gene3D" id="3.40.50.970">
    <property type="match status" value="2"/>
</dbReference>
<feature type="binding site" evidence="11">
    <location>
        <position position="172"/>
    </location>
    <ligand>
        <name>Mg(2+)</name>
        <dbReference type="ChEBI" id="CHEBI:18420"/>
    </ligand>
</feature>
<organism evidence="13 14">
    <name type="scientific">Thermosulfidibacter takaii (strain DSM 17441 / JCM 13301 / NBRC 103674 / ABI70S6)</name>
    <dbReference type="NCBI Taxonomy" id="1298851"/>
    <lineage>
        <taxon>Bacteria</taxon>
        <taxon>Pseudomonadati</taxon>
        <taxon>Thermosulfidibacterota</taxon>
        <taxon>Thermosulfidibacteria</taxon>
        <taxon>Thermosulfidibacterales</taxon>
        <taxon>Thermosulfidibacteraceae</taxon>
    </lineage>
</organism>
<keyword evidence="5 11" id="KW-0479">Metal-binding</keyword>
<comment type="similarity">
    <text evidence="2 11">Belongs to the transketolase family. DXPS subfamily.</text>
</comment>
<keyword evidence="6 11" id="KW-0460">Magnesium</keyword>
<keyword evidence="7 11" id="KW-0784">Thiamine biosynthesis</keyword>
<evidence type="ECO:0000256" key="1">
    <source>
        <dbReference type="ARBA" id="ARBA00004980"/>
    </source>
</evidence>
<protein>
    <recommendedName>
        <fullName evidence="11">1-deoxy-D-xylulose-5-phosphate synthase</fullName>
        <ecNumber evidence="11">2.2.1.7</ecNumber>
    </recommendedName>
    <alternativeName>
        <fullName evidence="11">1-deoxyxylulose-5-phosphate synthase</fullName>
        <shortName evidence="11">DXP synthase</shortName>
        <shortName evidence="11">DXPS</shortName>
    </alternativeName>
</protein>
<feature type="binding site" evidence="11">
    <location>
        <begin position="144"/>
        <end position="145"/>
    </location>
    <ligand>
        <name>thiamine diphosphate</name>
        <dbReference type="ChEBI" id="CHEBI:58937"/>
    </ligand>
</feature>
<dbReference type="Proteomes" id="UP000063234">
    <property type="component" value="Chromosome"/>
</dbReference>
<evidence type="ECO:0000256" key="5">
    <source>
        <dbReference type="ARBA" id="ARBA00022723"/>
    </source>
</evidence>
<dbReference type="InterPro" id="IPR049557">
    <property type="entry name" value="Transketolase_CS"/>
</dbReference>
<feature type="binding site" evidence="11">
    <location>
        <begin position="112"/>
        <end position="114"/>
    </location>
    <ligand>
        <name>thiamine diphosphate</name>
        <dbReference type="ChEBI" id="CHEBI:58937"/>
    </ligand>
</feature>
<dbReference type="SMART" id="SM00861">
    <property type="entry name" value="Transket_pyr"/>
    <property type="match status" value="1"/>
</dbReference>
<comment type="pathway">
    <text evidence="1 11">Metabolic intermediate biosynthesis; 1-deoxy-D-xylulose 5-phosphate biosynthesis; 1-deoxy-D-xylulose 5-phosphate from D-glyceraldehyde 3-phosphate and pyruvate: step 1/1.</text>
</comment>
<dbReference type="AlphaFoldDB" id="A0A0S3QW03"/>
<evidence type="ECO:0000256" key="3">
    <source>
        <dbReference type="ARBA" id="ARBA00011738"/>
    </source>
</evidence>
<feature type="binding site" evidence="11">
    <location>
        <position position="362"/>
    </location>
    <ligand>
        <name>thiamine diphosphate</name>
        <dbReference type="ChEBI" id="CHEBI:58937"/>
    </ligand>
</feature>
<keyword evidence="14" id="KW-1185">Reference proteome</keyword>
<dbReference type="PANTHER" id="PTHR43322">
    <property type="entry name" value="1-D-DEOXYXYLULOSE 5-PHOSPHATE SYNTHASE-RELATED"/>
    <property type="match status" value="1"/>
</dbReference>
<feature type="binding site" evidence="11">
    <location>
        <position position="172"/>
    </location>
    <ligand>
        <name>thiamine diphosphate</name>
        <dbReference type="ChEBI" id="CHEBI:58937"/>
    </ligand>
</feature>
<dbReference type="InterPro" id="IPR005477">
    <property type="entry name" value="Dxylulose-5-P_synthase"/>
</dbReference>
<dbReference type="NCBIfam" id="NF003933">
    <property type="entry name" value="PRK05444.2-2"/>
    <property type="match status" value="1"/>
</dbReference>
<feature type="binding site" evidence="11">
    <location>
        <position position="71"/>
    </location>
    <ligand>
        <name>thiamine diphosphate</name>
        <dbReference type="ChEBI" id="CHEBI:58937"/>
    </ligand>
</feature>
<evidence type="ECO:0000256" key="8">
    <source>
        <dbReference type="ARBA" id="ARBA00023052"/>
    </source>
</evidence>
<dbReference type="Pfam" id="PF02780">
    <property type="entry name" value="Transketolase_C"/>
    <property type="match status" value="1"/>
</dbReference>
<sequence length="617" mass="67518">MLAKIDSPSDIKNLSVKELEKLAQEIREFILQVVSKTGGHLAPSLGVVELTIALHYVFNSPKDKIIWDVGHQSYVHKILTGRKKTFVSLRQKGGISGFPKRSESEHDIFGTGHASTAISAALGIATARDLKGEDFKVIAVVGDGALTGGLAWEALNHAGDEERDLIVVLNDNEFSISPTGGALSHYLSRRLADPTYLKVREEVKKYLETKPGGESILSFLKRMEESFKGFFTPGVLFEELGFRYVGPVRGHKLRELVSTFRQVKKTSGPILVHVLTKKGKGYEPAERDPRRFHGVGPFDIETGKSHAKTNFTYTKAFSDSLIKIAERDPKVMAITAAMPDGTGLAAFAERFPERFFDVGIAEQHAVVFAAGLATQGLKPVCAIYSTFLQRAYDQIIHDVALQKLPVVFAIDRAGIVGEDGPTHHGVFDLSYLRHIPDMVVSAPKDQKELAYLLYTALNQNKPFAIRYPKGEAPGKDTPQEFEIIPVGSWELLREGSDVLILATGNMVYEALKASEELEREGLSVAVVNARFVKPLDEEMLLDLVSSVGKIVTVEDNVLAGGFGSAVCETLVDRGVSFKGVRLGIPDIFVPHGKASQLRKDLGLDAEGIKEAVKKLMS</sequence>
<feature type="binding site" evidence="11">
    <location>
        <position position="282"/>
    </location>
    <ligand>
        <name>thiamine diphosphate</name>
        <dbReference type="ChEBI" id="CHEBI:58937"/>
    </ligand>
</feature>
<dbReference type="InterPro" id="IPR009014">
    <property type="entry name" value="Transketo_C/PFOR_II"/>
</dbReference>
<dbReference type="GO" id="GO:0008661">
    <property type="term" value="F:1-deoxy-D-xylulose-5-phosphate synthase activity"/>
    <property type="evidence" value="ECO:0007669"/>
    <property type="project" value="UniProtKB-UniRule"/>
</dbReference>
<dbReference type="UniPathway" id="UPA00064">
    <property type="reaction ID" value="UER00091"/>
</dbReference>
<dbReference type="GO" id="GO:0016114">
    <property type="term" value="P:terpenoid biosynthetic process"/>
    <property type="evidence" value="ECO:0007669"/>
    <property type="project" value="UniProtKB-UniRule"/>
</dbReference>
<dbReference type="FunFam" id="3.40.50.920:FF:000002">
    <property type="entry name" value="1-deoxy-D-xylulose-5-phosphate synthase"/>
    <property type="match status" value="1"/>
</dbReference>
<dbReference type="NCBIfam" id="TIGR00204">
    <property type="entry name" value="dxs"/>
    <property type="match status" value="1"/>
</dbReference>
<dbReference type="SUPFAM" id="SSF52518">
    <property type="entry name" value="Thiamin diphosphate-binding fold (THDP-binding)"/>
    <property type="match status" value="2"/>
</dbReference>
<evidence type="ECO:0000259" key="12">
    <source>
        <dbReference type="SMART" id="SM00861"/>
    </source>
</evidence>
<dbReference type="PROSITE" id="PS00801">
    <property type="entry name" value="TRANSKETOLASE_1"/>
    <property type="match status" value="1"/>
</dbReference>
<comment type="cofactor">
    <cofactor evidence="11">
        <name>thiamine diphosphate</name>
        <dbReference type="ChEBI" id="CHEBI:58937"/>
    </cofactor>
    <text evidence="11">Binds 1 thiamine pyrophosphate per subunit.</text>
</comment>
<evidence type="ECO:0000256" key="6">
    <source>
        <dbReference type="ARBA" id="ARBA00022842"/>
    </source>
</evidence>
<evidence type="ECO:0000313" key="14">
    <source>
        <dbReference type="Proteomes" id="UP000063234"/>
    </source>
</evidence>
<dbReference type="EMBL" id="AP013035">
    <property type="protein sequence ID" value="BAT72503.1"/>
    <property type="molecule type" value="Genomic_DNA"/>
</dbReference>
<keyword evidence="4 11" id="KW-0808">Transferase</keyword>
<comment type="cofactor">
    <cofactor evidence="11">
        <name>Mg(2+)</name>
        <dbReference type="ChEBI" id="CHEBI:18420"/>
    </cofactor>
    <text evidence="11">Binds 1 Mg(2+) ion per subunit.</text>
</comment>
<dbReference type="InterPro" id="IPR005475">
    <property type="entry name" value="Transketolase-like_Pyr-bd"/>
</dbReference>
<evidence type="ECO:0000256" key="2">
    <source>
        <dbReference type="ARBA" id="ARBA00011081"/>
    </source>
</evidence>
<dbReference type="InterPro" id="IPR029061">
    <property type="entry name" value="THDP-binding"/>
</dbReference>
<keyword evidence="9 11" id="KW-0414">Isoprene biosynthesis</keyword>
<evidence type="ECO:0000256" key="7">
    <source>
        <dbReference type="ARBA" id="ARBA00022977"/>
    </source>
</evidence>
<proteinExistence type="inferred from homology"/>
<comment type="subunit">
    <text evidence="3 11">Homodimer.</text>
</comment>
<dbReference type="GO" id="GO:0030976">
    <property type="term" value="F:thiamine pyrophosphate binding"/>
    <property type="evidence" value="ECO:0007669"/>
    <property type="project" value="UniProtKB-UniRule"/>
</dbReference>
<dbReference type="Pfam" id="PF13292">
    <property type="entry name" value="DXP_synthase_N"/>
    <property type="match status" value="1"/>
</dbReference>
<evidence type="ECO:0000256" key="4">
    <source>
        <dbReference type="ARBA" id="ARBA00022679"/>
    </source>
</evidence>
<dbReference type="GO" id="GO:0009228">
    <property type="term" value="P:thiamine biosynthetic process"/>
    <property type="evidence" value="ECO:0007669"/>
    <property type="project" value="UniProtKB-UniRule"/>
</dbReference>
<gene>
    <name evidence="11 13" type="primary">dxs</name>
    <name evidence="13" type="ORF">TST_1719</name>
</gene>
<dbReference type="InterPro" id="IPR033248">
    <property type="entry name" value="Transketolase_C"/>
</dbReference>
<dbReference type="CDD" id="cd02007">
    <property type="entry name" value="TPP_DXS"/>
    <property type="match status" value="1"/>
</dbReference>
<dbReference type="CDD" id="cd07033">
    <property type="entry name" value="TPP_PYR_DXS_TK_like"/>
    <property type="match status" value="1"/>
</dbReference>
<name>A0A0S3QW03_THET7</name>
<comment type="catalytic activity">
    <reaction evidence="11">
        <text>D-glyceraldehyde 3-phosphate + pyruvate + H(+) = 1-deoxy-D-xylulose 5-phosphate + CO2</text>
        <dbReference type="Rhea" id="RHEA:12605"/>
        <dbReference type="ChEBI" id="CHEBI:15361"/>
        <dbReference type="ChEBI" id="CHEBI:15378"/>
        <dbReference type="ChEBI" id="CHEBI:16526"/>
        <dbReference type="ChEBI" id="CHEBI:57792"/>
        <dbReference type="ChEBI" id="CHEBI:59776"/>
        <dbReference type="EC" id="2.2.1.7"/>
    </reaction>
</comment>
<dbReference type="PROSITE" id="PS00802">
    <property type="entry name" value="TRANSKETOLASE_2"/>
    <property type="match status" value="1"/>
</dbReference>
<dbReference type="EC" id="2.2.1.7" evidence="11"/>
<dbReference type="HAMAP" id="MF_00315">
    <property type="entry name" value="DXP_synth"/>
    <property type="match status" value="1"/>
</dbReference>
<dbReference type="PATRIC" id="fig|1298851.3.peg.1798"/>
<dbReference type="SUPFAM" id="SSF52922">
    <property type="entry name" value="TK C-terminal domain-like"/>
    <property type="match status" value="1"/>
</dbReference>
<feature type="domain" description="Transketolase-like pyrimidine-binding" evidence="12">
    <location>
        <begin position="311"/>
        <end position="475"/>
    </location>
</feature>
<evidence type="ECO:0000256" key="10">
    <source>
        <dbReference type="ARBA" id="ARBA00055605"/>
    </source>
</evidence>
<dbReference type="InterPro" id="IPR020826">
    <property type="entry name" value="Transketolase_BS"/>
</dbReference>
<dbReference type="STRING" id="1298851.TST_1719"/>
<dbReference type="GO" id="GO:0019288">
    <property type="term" value="P:isopentenyl diphosphate biosynthetic process, methylerythritol 4-phosphate pathway"/>
    <property type="evidence" value="ECO:0007669"/>
    <property type="project" value="TreeGrafter"/>
</dbReference>
<dbReference type="Gene3D" id="3.40.50.920">
    <property type="match status" value="1"/>
</dbReference>
<keyword evidence="8 11" id="KW-0786">Thiamine pyrophosphate</keyword>
<evidence type="ECO:0000313" key="13">
    <source>
        <dbReference type="EMBL" id="BAT72503.1"/>
    </source>
</evidence>
<evidence type="ECO:0000256" key="9">
    <source>
        <dbReference type="ARBA" id="ARBA00023229"/>
    </source>
</evidence>
<comment type="function">
    <text evidence="10 11">Catalyzes the acyloin condensation reaction between C atoms 2 and 3 of pyruvate and glyceraldehyde 3-phosphate to yield 1-deoxy-D-xylulose-5-phosphate (DXP).</text>
</comment>
<dbReference type="GO" id="GO:0005829">
    <property type="term" value="C:cytosol"/>
    <property type="evidence" value="ECO:0007669"/>
    <property type="project" value="TreeGrafter"/>
</dbReference>
<dbReference type="FunFam" id="3.40.50.970:FF:000005">
    <property type="entry name" value="1-deoxy-D-xylulose-5-phosphate synthase"/>
    <property type="match status" value="1"/>
</dbReference>
<dbReference type="PANTHER" id="PTHR43322:SF5">
    <property type="entry name" value="1-DEOXY-D-XYLULOSE-5-PHOSPHATE SYNTHASE, CHLOROPLASTIC"/>
    <property type="match status" value="1"/>
</dbReference>